<dbReference type="GO" id="GO:0046872">
    <property type="term" value="F:metal ion binding"/>
    <property type="evidence" value="ECO:0007669"/>
    <property type="project" value="UniProtKB-KW"/>
</dbReference>
<gene>
    <name evidence="13" type="ORF">HHT355_0762</name>
</gene>
<keyword evidence="6" id="KW-0460">Magnesium</keyword>
<keyword evidence="4" id="KW-0963">Cytoplasm</keyword>
<proteinExistence type="inferred from homology"/>
<comment type="similarity">
    <text evidence="2">Belongs to the IPP isomerase type 1 family.</text>
</comment>
<protein>
    <recommendedName>
        <fullName evidence="3 10">Isopentenyl-diphosphate delta-isomerase</fullName>
        <ecNumber evidence="3 10">5.3.3.2</ecNumber>
    </recommendedName>
</protein>
<sequence>MAEYILTVDEQDRETGYMEKMEVHKKGVLHRAFSVMIFNNKGEVLLQKRAIIKYHSPGLWTNSCCSHQRQGETLTEAVSRRIKEELGITCDFKEAFKFKYRVEFDNGLIEHELDHVFIGYYNEKVFPNEDEVEEIRWVPLDELKNEMSEHPEEFTYWFKILMEQPKMQLIIQQISGVK</sequence>
<dbReference type="RefSeq" id="WP_103202097.1">
    <property type="nucleotide sequence ID" value="NZ_CVTD020000010.1"/>
</dbReference>
<keyword evidence="8" id="KW-0414">Isoprene biosynthesis</keyword>
<feature type="active site" evidence="11">
    <location>
        <position position="65"/>
    </location>
</feature>
<dbReference type="EC" id="5.3.3.2" evidence="3 10"/>
<evidence type="ECO:0000256" key="10">
    <source>
        <dbReference type="NCBIfam" id="TIGR02150"/>
    </source>
</evidence>
<keyword evidence="7" id="KW-0464">Manganese</keyword>
<evidence type="ECO:0000256" key="5">
    <source>
        <dbReference type="ARBA" id="ARBA00022723"/>
    </source>
</evidence>
<evidence type="ECO:0000256" key="4">
    <source>
        <dbReference type="ARBA" id="ARBA00022490"/>
    </source>
</evidence>
<keyword evidence="14" id="KW-1185">Reference proteome</keyword>
<dbReference type="SUPFAM" id="SSF55811">
    <property type="entry name" value="Nudix"/>
    <property type="match status" value="1"/>
</dbReference>
<dbReference type="AlphaFoldDB" id="A0A0H5SFZ8"/>
<dbReference type="UniPathway" id="UPA00059">
    <property type="reaction ID" value="UER00104"/>
</dbReference>
<dbReference type="InterPro" id="IPR011876">
    <property type="entry name" value="IsopentenylPP_isomerase_typ1"/>
</dbReference>
<dbReference type="Gene3D" id="3.90.79.10">
    <property type="entry name" value="Nucleoside Triphosphate Pyrophosphohydrolase"/>
    <property type="match status" value="1"/>
</dbReference>
<dbReference type="InterPro" id="IPR000086">
    <property type="entry name" value="NUDIX_hydrolase_dom"/>
</dbReference>
<evidence type="ECO:0000256" key="2">
    <source>
        <dbReference type="ARBA" id="ARBA00007579"/>
    </source>
</evidence>
<feature type="domain" description="Nudix hydrolase" evidence="12">
    <location>
        <begin position="28"/>
        <end position="160"/>
    </location>
</feature>
<dbReference type="GO" id="GO:0050992">
    <property type="term" value="P:dimethylallyl diphosphate biosynthetic process"/>
    <property type="evidence" value="ECO:0007669"/>
    <property type="project" value="UniProtKB-UniPathway"/>
</dbReference>
<dbReference type="EMBL" id="CVTD020000010">
    <property type="protein sequence ID" value="CRZ33965.1"/>
    <property type="molecule type" value="Genomic_DNA"/>
</dbReference>
<accession>A0A0H5SFZ8</accession>
<dbReference type="NCBIfam" id="NF002995">
    <property type="entry name" value="PRK03759.1"/>
    <property type="match status" value="1"/>
</dbReference>
<dbReference type="NCBIfam" id="TIGR02150">
    <property type="entry name" value="IPP_isom_1"/>
    <property type="match status" value="1"/>
</dbReference>
<dbReference type="GO" id="GO:0005737">
    <property type="term" value="C:cytoplasm"/>
    <property type="evidence" value="ECO:0007669"/>
    <property type="project" value="TreeGrafter"/>
</dbReference>
<reference evidence="13 14" key="1">
    <citation type="submission" date="2015-06" db="EMBL/GenBank/DDBJ databases">
        <authorList>
            <person name="Wibberg Daniel"/>
        </authorList>
    </citation>
    <scope>NUCLEOTIDE SEQUENCE [LARGE SCALE GENOMIC DNA]</scope>
    <source>
        <strain evidence="13 14">T3/55T</strain>
    </source>
</reference>
<evidence type="ECO:0000259" key="12">
    <source>
        <dbReference type="PROSITE" id="PS51462"/>
    </source>
</evidence>
<dbReference type="PANTHER" id="PTHR10885">
    <property type="entry name" value="ISOPENTENYL-DIPHOSPHATE DELTA-ISOMERASE"/>
    <property type="match status" value="1"/>
</dbReference>
<feature type="active site" evidence="11">
    <location>
        <position position="112"/>
    </location>
</feature>
<dbReference type="GO" id="GO:0004452">
    <property type="term" value="F:isopentenyl-diphosphate delta-isomerase activity"/>
    <property type="evidence" value="ECO:0007669"/>
    <property type="project" value="UniProtKB-UniRule"/>
</dbReference>
<evidence type="ECO:0000313" key="13">
    <source>
        <dbReference type="EMBL" id="CRZ33965.1"/>
    </source>
</evidence>
<dbReference type="GO" id="GO:0009240">
    <property type="term" value="P:isopentenyl diphosphate biosynthetic process"/>
    <property type="evidence" value="ECO:0007669"/>
    <property type="project" value="TreeGrafter"/>
</dbReference>
<evidence type="ECO:0000256" key="9">
    <source>
        <dbReference type="ARBA" id="ARBA00023235"/>
    </source>
</evidence>
<evidence type="ECO:0000256" key="8">
    <source>
        <dbReference type="ARBA" id="ARBA00023229"/>
    </source>
</evidence>
<comment type="pathway">
    <text evidence="1">Isoprenoid biosynthesis; dimethylallyl diphosphate biosynthesis; dimethylallyl diphosphate from isopentenyl diphosphate: step 1/1.</text>
</comment>
<dbReference type="OrthoDB" id="9786032at2"/>
<dbReference type="Pfam" id="PF00293">
    <property type="entry name" value="NUDIX"/>
    <property type="match status" value="1"/>
</dbReference>
<dbReference type="PIRSF" id="PIRSF018427">
    <property type="entry name" value="Isopntndiph_ism"/>
    <property type="match status" value="1"/>
</dbReference>
<dbReference type="InterPro" id="IPR056375">
    <property type="entry name" value="Idi_bact"/>
</dbReference>
<dbReference type="CDD" id="cd02885">
    <property type="entry name" value="NUDIX_IPP_Isomerase"/>
    <property type="match status" value="1"/>
</dbReference>
<evidence type="ECO:0000256" key="1">
    <source>
        <dbReference type="ARBA" id="ARBA00004826"/>
    </source>
</evidence>
<keyword evidence="9" id="KW-0413">Isomerase</keyword>
<keyword evidence="5" id="KW-0479">Metal-binding</keyword>
<evidence type="ECO:0000313" key="14">
    <source>
        <dbReference type="Proteomes" id="UP000236497"/>
    </source>
</evidence>
<dbReference type="PANTHER" id="PTHR10885:SF0">
    <property type="entry name" value="ISOPENTENYL-DIPHOSPHATE DELTA-ISOMERASE"/>
    <property type="match status" value="1"/>
</dbReference>
<evidence type="ECO:0000256" key="11">
    <source>
        <dbReference type="PIRSR" id="PIRSR018427-1"/>
    </source>
</evidence>
<dbReference type="InterPro" id="IPR015797">
    <property type="entry name" value="NUDIX_hydrolase-like_dom_sf"/>
</dbReference>
<organism evidence="13 14">
    <name type="scientific">Herbinix hemicellulosilytica</name>
    <dbReference type="NCBI Taxonomy" id="1564487"/>
    <lineage>
        <taxon>Bacteria</taxon>
        <taxon>Bacillati</taxon>
        <taxon>Bacillota</taxon>
        <taxon>Clostridia</taxon>
        <taxon>Lachnospirales</taxon>
        <taxon>Lachnospiraceae</taxon>
        <taxon>Herbinix</taxon>
    </lineage>
</organism>
<dbReference type="Proteomes" id="UP000236497">
    <property type="component" value="Unassembled WGS sequence"/>
</dbReference>
<evidence type="ECO:0000256" key="6">
    <source>
        <dbReference type="ARBA" id="ARBA00022842"/>
    </source>
</evidence>
<dbReference type="PROSITE" id="PS51462">
    <property type="entry name" value="NUDIX"/>
    <property type="match status" value="1"/>
</dbReference>
<evidence type="ECO:0000256" key="7">
    <source>
        <dbReference type="ARBA" id="ARBA00023211"/>
    </source>
</evidence>
<evidence type="ECO:0000256" key="3">
    <source>
        <dbReference type="ARBA" id="ARBA00012057"/>
    </source>
</evidence>
<dbReference type="HAMAP" id="MF_00202">
    <property type="entry name" value="Idi"/>
    <property type="match status" value="1"/>
</dbReference>
<name>A0A0H5SFZ8_HERHM</name>